<accession>A0ABX1FII9</accession>
<dbReference type="InterPro" id="IPR025335">
    <property type="entry name" value="DUF4241"/>
</dbReference>
<name>A0ABX1FII9_9PSEU</name>
<comment type="caution">
    <text evidence="2">The sequence shown here is derived from an EMBL/GenBank/DDBJ whole genome shotgun (WGS) entry which is preliminary data.</text>
</comment>
<evidence type="ECO:0000313" key="3">
    <source>
        <dbReference type="Proteomes" id="UP001515943"/>
    </source>
</evidence>
<dbReference type="Pfam" id="PF14025">
    <property type="entry name" value="DUF4241"/>
    <property type="match status" value="1"/>
</dbReference>
<gene>
    <name evidence="2" type="ORF">FXN61_19020</name>
</gene>
<protein>
    <submittedName>
        <fullName evidence="2">DUF4241 domain-containing protein</fullName>
    </submittedName>
</protein>
<reference evidence="2 3" key="1">
    <citation type="submission" date="2019-08" db="EMBL/GenBank/DDBJ databases">
        <title>Lentzea from Indian Himalayas.</title>
        <authorList>
            <person name="Mandal S."/>
            <person name="Mallick Gupta A."/>
            <person name="Maiti P.K."/>
            <person name="Sarkar J."/>
            <person name="Mandal S."/>
        </authorList>
    </citation>
    <scope>NUCLEOTIDE SEQUENCE [LARGE SCALE GENOMIC DNA]</scope>
    <source>
        <strain evidence="2 3">PSKA42</strain>
    </source>
</reference>
<sequence>MAPARFDSGGLHGTRTHPVPRSGLRGFCQHAPGGGLGVGAVQLIRSGFERFFVDGPVGKPTGGGEQQVVTVQQVGELALPTGRLVAADPFVLWPEDAEAFTTEVEPGTYPVSVSLVSWVDSDGFPDLRQGYRVAAAKVTVQDEAAYSWTPAVLPGELVPMQQPFGYDVKSSTGAFFDLAAAPALDRLAADDEVGNCDLIDALGKVGGGRGPANVTDPESGLNVVAFSTGWGDGVYPTWVGRNTAGDPVAFVTDFFVINR</sequence>
<evidence type="ECO:0000313" key="2">
    <source>
        <dbReference type="EMBL" id="NKE58788.1"/>
    </source>
</evidence>
<feature type="region of interest" description="Disordered" evidence="1">
    <location>
        <begin position="1"/>
        <end position="24"/>
    </location>
</feature>
<evidence type="ECO:0000256" key="1">
    <source>
        <dbReference type="SAM" id="MobiDB-lite"/>
    </source>
</evidence>
<proteinExistence type="predicted"/>
<organism evidence="2 3">
    <name type="scientific">Lentzea indica</name>
    <dbReference type="NCBI Taxonomy" id="2604800"/>
    <lineage>
        <taxon>Bacteria</taxon>
        <taxon>Bacillati</taxon>
        <taxon>Actinomycetota</taxon>
        <taxon>Actinomycetes</taxon>
        <taxon>Pseudonocardiales</taxon>
        <taxon>Pseudonocardiaceae</taxon>
        <taxon>Lentzea</taxon>
    </lineage>
</organism>
<keyword evidence="3" id="KW-1185">Reference proteome</keyword>
<dbReference type="Proteomes" id="UP001515943">
    <property type="component" value="Unassembled WGS sequence"/>
</dbReference>
<dbReference type="EMBL" id="VSRL01000064">
    <property type="protein sequence ID" value="NKE58788.1"/>
    <property type="molecule type" value="Genomic_DNA"/>
</dbReference>